<organism evidence="2">
    <name type="scientific">Athelia psychrophila</name>
    <dbReference type="NCBI Taxonomy" id="1759441"/>
    <lineage>
        <taxon>Eukaryota</taxon>
        <taxon>Fungi</taxon>
        <taxon>Dikarya</taxon>
        <taxon>Basidiomycota</taxon>
        <taxon>Agaricomycotina</taxon>
        <taxon>Agaricomycetes</taxon>
        <taxon>Agaricomycetidae</taxon>
        <taxon>Atheliales</taxon>
        <taxon>Atheliaceae</taxon>
        <taxon>Athelia</taxon>
    </lineage>
</organism>
<reference evidence="2" key="1">
    <citation type="journal article" date="2016" name="Mol. Biol. Evol.">
        <title>Comparative Genomics of Early-Diverging Mushroom-Forming Fungi Provides Insights into the Origins of Lignocellulose Decay Capabilities.</title>
        <authorList>
            <person name="Nagy L.G."/>
            <person name="Riley R."/>
            <person name="Tritt A."/>
            <person name="Adam C."/>
            <person name="Daum C."/>
            <person name="Floudas D."/>
            <person name="Sun H."/>
            <person name="Yadav J.S."/>
            <person name="Pangilinan J."/>
            <person name="Larsson K.H."/>
            <person name="Matsuura K."/>
            <person name="Barry K."/>
            <person name="Labutti K."/>
            <person name="Kuo R."/>
            <person name="Ohm R.A."/>
            <person name="Bhattacharya S.S."/>
            <person name="Shirouzu T."/>
            <person name="Yoshinaga Y."/>
            <person name="Martin F.M."/>
            <person name="Grigoriev I.V."/>
            <person name="Hibbett D.S."/>
        </authorList>
    </citation>
    <scope>NUCLEOTIDE SEQUENCE [LARGE SCALE GENOMIC DNA]</scope>
    <source>
        <strain evidence="2">CBS 109695</strain>
    </source>
</reference>
<dbReference type="SMART" id="SM00220">
    <property type="entry name" value="S_TKc"/>
    <property type="match status" value="1"/>
</dbReference>
<proteinExistence type="predicted"/>
<dbReference type="GO" id="GO:0004674">
    <property type="term" value="F:protein serine/threonine kinase activity"/>
    <property type="evidence" value="ECO:0007669"/>
    <property type="project" value="TreeGrafter"/>
</dbReference>
<dbReference type="OrthoDB" id="4062651at2759"/>
<dbReference type="InterPro" id="IPR011009">
    <property type="entry name" value="Kinase-like_dom_sf"/>
</dbReference>
<dbReference type="PANTHER" id="PTHR44329">
    <property type="entry name" value="SERINE/THREONINE-PROTEIN KINASE TNNI3K-RELATED"/>
    <property type="match status" value="1"/>
</dbReference>
<dbReference type="Gene3D" id="1.10.510.10">
    <property type="entry name" value="Transferase(Phosphotransferase) domain 1"/>
    <property type="match status" value="1"/>
</dbReference>
<dbReference type="AlphaFoldDB" id="A0A166PAI9"/>
<dbReference type="InterPro" id="IPR051681">
    <property type="entry name" value="Ser/Thr_Kinases-Pseudokinases"/>
</dbReference>
<dbReference type="EMBL" id="KV417518">
    <property type="protein sequence ID" value="KZP25898.1"/>
    <property type="molecule type" value="Genomic_DNA"/>
</dbReference>
<dbReference type="PROSITE" id="PS00108">
    <property type="entry name" value="PROTEIN_KINASE_ST"/>
    <property type="match status" value="1"/>
</dbReference>
<dbReference type="InterPro" id="IPR001245">
    <property type="entry name" value="Ser-Thr/Tyr_kinase_cat_dom"/>
</dbReference>
<sequence>MPQRPPNDVERQAMTLQQQLDITNFVKVKSNRPFANGSFGSVYHAVLHLHSGQTRNVVVKVSHPPTSQQKLKVKQRIEREIVAWHKLGIQHPSRDRPPNVTELLGICYVSGIPGLVTPYYEHNDLLRYIEQRTSQPASVHNNLFKLRLAQDVACGLEHLHGNRIVHGDLKRDNVFISDSGQALIADFGLSSITKGFTGFTTVVQWNARFHAPELFQMDMNAYDMPRPTTQSDVFSLGLLLLQVFHGQLNGSIP</sequence>
<dbReference type="SUPFAM" id="SSF56112">
    <property type="entry name" value="Protein kinase-like (PK-like)"/>
    <property type="match status" value="1"/>
</dbReference>
<protein>
    <submittedName>
        <fullName evidence="2">Kinase-like protein</fullName>
    </submittedName>
</protein>
<evidence type="ECO:0000313" key="2">
    <source>
        <dbReference type="EMBL" id="KZP25898.1"/>
    </source>
</evidence>
<dbReference type="InterPro" id="IPR008271">
    <property type="entry name" value="Ser/Thr_kinase_AS"/>
</dbReference>
<dbReference type="Pfam" id="PF07714">
    <property type="entry name" value="PK_Tyr_Ser-Thr"/>
    <property type="match status" value="1"/>
</dbReference>
<accession>A0A166PAI9</accession>
<dbReference type="STRING" id="436010.A0A166PAI9"/>
<name>A0A166PAI9_9AGAM</name>
<evidence type="ECO:0000259" key="1">
    <source>
        <dbReference type="PROSITE" id="PS50011"/>
    </source>
</evidence>
<dbReference type="GO" id="GO:0005524">
    <property type="term" value="F:ATP binding"/>
    <property type="evidence" value="ECO:0007669"/>
    <property type="project" value="InterPro"/>
</dbReference>
<feature type="domain" description="Protein kinase" evidence="1">
    <location>
        <begin position="28"/>
        <end position="253"/>
    </location>
</feature>
<gene>
    <name evidence="2" type="ORF">FIBSPDRAFT_929086</name>
</gene>
<dbReference type="PROSITE" id="PS50011">
    <property type="entry name" value="PROTEIN_KINASE_DOM"/>
    <property type="match status" value="1"/>
</dbReference>
<dbReference type="InterPro" id="IPR000719">
    <property type="entry name" value="Prot_kinase_dom"/>
</dbReference>